<reference evidence="2" key="1">
    <citation type="submission" date="2019-12" db="EMBL/GenBank/DDBJ databases">
        <title>An insight into the sialome of adult female Ixodes ricinus ticks feeding for 6 days.</title>
        <authorList>
            <person name="Perner J."/>
            <person name="Ribeiro J.M.C."/>
        </authorList>
    </citation>
    <scope>NUCLEOTIDE SEQUENCE</scope>
    <source>
        <strain evidence="2">Semi-engorged</strain>
        <tissue evidence="2">Salivary glands</tissue>
    </source>
</reference>
<evidence type="ECO:0000256" key="1">
    <source>
        <dbReference type="SAM" id="SignalP"/>
    </source>
</evidence>
<protein>
    <recommendedName>
        <fullName evidence="3">Secreted protein</fullName>
    </recommendedName>
</protein>
<keyword evidence="1" id="KW-0732">Signal</keyword>
<accession>A0A6B0TT05</accession>
<dbReference type="EMBL" id="GIFC01000999">
    <property type="protein sequence ID" value="MXU83082.1"/>
    <property type="molecule type" value="Transcribed_RNA"/>
</dbReference>
<organism evidence="2">
    <name type="scientific">Ixodes ricinus</name>
    <name type="common">Common tick</name>
    <name type="synonym">Acarus ricinus</name>
    <dbReference type="NCBI Taxonomy" id="34613"/>
    <lineage>
        <taxon>Eukaryota</taxon>
        <taxon>Metazoa</taxon>
        <taxon>Ecdysozoa</taxon>
        <taxon>Arthropoda</taxon>
        <taxon>Chelicerata</taxon>
        <taxon>Arachnida</taxon>
        <taxon>Acari</taxon>
        <taxon>Parasitiformes</taxon>
        <taxon>Ixodida</taxon>
        <taxon>Ixodoidea</taxon>
        <taxon>Ixodidae</taxon>
        <taxon>Ixodinae</taxon>
        <taxon>Ixodes</taxon>
    </lineage>
</organism>
<sequence>MSRQATSFSISALLVCLSVPSAISRQNTSCRTAHTTWFWLHVTTLMFLPPGGFHSLSKSFVFPSTNLTAAAVT</sequence>
<proteinExistence type="predicted"/>
<name>A0A6B0TT05_IXORI</name>
<evidence type="ECO:0000313" key="2">
    <source>
        <dbReference type="EMBL" id="MXU83082.1"/>
    </source>
</evidence>
<feature type="chain" id="PRO_5025388984" description="Secreted protein" evidence="1">
    <location>
        <begin position="25"/>
        <end position="73"/>
    </location>
</feature>
<dbReference type="AlphaFoldDB" id="A0A6B0TT05"/>
<feature type="signal peptide" evidence="1">
    <location>
        <begin position="1"/>
        <end position="24"/>
    </location>
</feature>
<evidence type="ECO:0008006" key="3">
    <source>
        <dbReference type="Google" id="ProtNLM"/>
    </source>
</evidence>